<organism evidence="5 6">
    <name type="scientific">Saccharothrix yanglingensis</name>
    <dbReference type="NCBI Taxonomy" id="659496"/>
    <lineage>
        <taxon>Bacteria</taxon>
        <taxon>Bacillati</taxon>
        <taxon>Actinomycetota</taxon>
        <taxon>Actinomycetes</taxon>
        <taxon>Pseudonocardiales</taxon>
        <taxon>Pseudonocardiaceae</taxon>
        <taxon>Saccharothrix</taxon>
    </lineage>
</organism>
<gene>
    <name evidence="5" type="ORF">CKY47_13970</name>
</gene>
<evidence type="ECO:0000313" key="6">
    <source>
        <dbReference type="Proteomes" id="UP001225605"/>
    </source>
</evidence>
<evidence type="ECO:0000259" key="4">
    <source>
        <dbReference type="PROSITE" id="PS50801"/>
    </source>
</evidence>
<dbReference type="InterPro" id="IPR002645">
    <property type="entry name" value="STAS_dom"/>
</dbReference>
<dbReference type="Gene3D" id="3.30.750.24">
    <property type="entry name" value="STAS domain"/>
    <property type="match status" value="1"/>
</dbReference>
<dbReference type="InterPro" id="IPR003658">
    <property type="entry name" value="Anti-sigma_ant"/>
</dbReference>
<dbReference type="EMBL" id="NSDM01000005">
    <property type="protein sequence ID" value="MDQ2585067.1"/>
    <property type="molecule type" value="Genomic_DNA"/>
</dbReference>
<accession>A0ABU0WYW7</accession>
<reference evidence="5 6" key="1">
    <citation type="submission" date="2017-06" db="EMBL/GenBank/DDBJ databases">
        <title>Cultured bacterium strain Saccharothrix yanglingensis Hhs.015.</title>
        <authorList>
            <person name="Xia Y."/>
        </authorList>
    </citation>
    <scope>NUCLEOTIDE SEQUENCE [LARGE SCALE GENOMIC DNA]</scope>
    <source>
        <strain evidence="5 6">Hhs.015</strain>
    </source>
</reference>
<sequence>MVRDAVGRHRRPRDRGGPRGGAVFDVILSSDGGTHTLALVGELDHQTAPRVHEALDRLHPAPGDRVVLSLDRLAFCDSSGLSAFIAAYERVTAAGAALALTAPSAILTRMLRTTGLDGVLSWRDDDRDRRAR</sequence>
<dbReference type="PANTHER" id="PTHR33495:SF2">
    <property type="entry name" value="ANTI-SIGMA FACTOR ANTAGONIST TM_1081-RELATED"/>
    <property type="match status" value="1"/>
</dbReference>
<evidence type="ECO:0000256" key="3">
    <source>
        <dbReference type="SAM" id="MobiDB-lite"/>
    </source>
</evidence>
<dbReference type="PROSITE" id="PS50801">
    <property type="entry name" value="STAS"/>
    <property type="match status" value="1"/>
</dbReference>
<comment type="caution">
    <text evidence="5">The sequence shown here is derived from an EMBL/GenBank/DDBJ whole genome shotgun (WGS) entry which is preliminary data.</text>
</comment>
<dbReference type="NCBIfam" id="TIGR00377">
    <property type="entry name" value="ant_ant_sig"/>
    <property type="match status" value="1"/>
</dbReference>
<keyword evidence="6" id="KW-1185">Reference proteome</keyword>
<name>A0ABU0WYW7_9PSEU</name>
<feature type="domain" description="STAS" evidence="4">
    <location>
        <begin position="24"/>
        <end position="132"/>
    </location>
</feature>
<feature type="region of interest" description="Disordered" evidence="3">
    <location>
        <begin position="1"/>
        <end position="20"/>
    </location>
</feature>
<proteinExistence type="inferred from homology"/>
<protein>
    <recommendedName>
        <fullName evidence="2">Anti-sigma factor antagonist</fullName>
    </recommendedName>
</protein>
<evidence type="ECO:0000256" key="1">
    <source>
        <dbReference type="ARBA" id="ARBA00009013"/>
    </source>
</evidence>
<evidence type="ECO:0000313" key="5">
    <source>
        <dbReference type="EMBL" id="MDQ2585067.1"/>
    </source>
</evidence>
<dbReference type="InterPro" id="IPR058548">
    <property type="entry name" value="MlaB-like_STAS"/>
</dbReference>
<dbReference type="Proteomes" id="UP001225605">
    <property type="component" value="Unassembled WGS sequence"/>
</dbReference>
<dbReference type="SUPFAM" id="SSF52091">
    <property type="entry name" value="SpoIIaa-like"/>
    <property type="match status" value="1"/>
</dbReference>
<evidence type="ECO:0000256" key="2">
    <source>
        <dbReference type="RuleBase" id="RU003749"/>
    </source>
</evidence>
<dbReference type="InterPro" id="IPR036513">
    <property type="entry name" value="STAS_dom_sf"/>
</dbReference>
<dbReference type="CDD" id="cd07043">
    <property type="entry name" value="STAS_anti-anti-sigma_factors"/>
    <property type="match status" value="1"/>
</dbReference>
<dbReference type="PANTHER" id="PTHR33495">
    <property type="entry name" value="ANTI-SIGMA FACTOR ANTAGONIST TM_1081-RELATED-RELATED"/>
    <property type="match status" value="1"/>
</dbReference>
<dbReference type="Pfam" id="PF13466">
    <property type="entry name" value="STAS_2"/>
    <property type="match status" value="1"/>
</dbReference>
<comment type="similarity">
    <text evidence="1 2">Belongs to the anti-sigma-factor antagonist family.</text>
</comment>